<name>A0ABT6AZ25_9BURK</name>
<evidence type="ECO:0000313" key="3">
    <source>
        <dbReference type="Proteomes" id="UP001216674"/>
    </source>
</evidence>
<evidence type="ECO:0000256" key="1">
    <source>
        <dbReference type="ARBA" id="ARBA00023172"/>
    </source>
</evidence>
<gene>
    <name evidence="2" type="ORF">P3W85_33785</name>
</gene>
<dbReference type="Gene3D" id="1.10.443.10">
    <property type="entry name" value="Intergrase catalytic core"/>
    <property type="match status" value="1"/>
</dbReference>
<dbReference type="SUPFAM" id="SSF56349">
    <property type="entry name" value="DNA breaking-rejoining enzymes"/>
    <property type="match status" value="1"/>
</dbReference>
<protein>
    <recommendedName>
        <fullName evidence="4">Tyrosine-type recombinase/integrase</fullName>
    </recommendedName>
</protein>
<accession>A0ABT6AZ25</accession>
<evidence type="ECO:0008006" key="4">
    <source>
        <dbReference type="Google" id="ProtNLM"/>
    </source>
</evidence>
<evidence type="ECO:0000313" key="2">
    <source>
        <dbReference type="EMBL" id="MDF3837869.1"/>
    </source>
</evidence>
<keyword evidence="3" id="KW-1185">Reference proteome</keyword>
<organism evidence="2 3">
    <name type="scientific">Cupriavidus basilensis</name>
    <dbReference type="NCBI Taxonomy" id="68895"/>
    <lineage>
        <taxon>Bacteria</taxon>
        <taxon>Pseudomonadati</taxon>
        <taxon>Pseudomonadota</taxon>
        <taxon>Betaproteobacteria</taxon>
        <taxon>Burkholderiales</taxon>
        <taxon>Burkholderiaceae</taxon>
        <taxon>Cupriavidus</taxon>
    </lineage>
</organism>
<dbReference type="InterPro" id="IPR013762">
    <property type="entry name" value="Integrase-like_cat_sf"/>
</dbReference>
<reference evidence="2 3" key="1">
    <citation type="submission" date="2023-03" db="EMBL/GenBank/DDBJ databases">
        <title>Draft assemblies of triclosan tolerant bacteria isolated from returned activated sludge.</title>
        <authorList>
            <person name="Van Hamelsveld S."/>
        </authorList>
    </citation>
    <scope>NUCLEOTIDE SEQUENCE [LARGE SCALE GENOMIC DNA]</scope>
    <source>
        <strain evidence="2 3">GW210010_S58</strain>
    </source>
</reference>
<dbReference type="Proteomes" id="UP001216674">
    <property type="component" value="Unassembled WGS sequence"/>
</dbReference>
<sequence>MARIEGWWPEVVAKGNKLRHVPVPPAVIARLRAYLAACGHPADPGANWVSGGVALLGHAAYLGASPTRAVRRGWRRPARTGHAHARTPVVANQVPLPAAQALLGHASVQTTAAYAKTDLGQLRYFVEQTFTDPTPPPDQ</sequence>
<keyword evidence="1" id="KW-0233">DNA recombination</keyword>
<comment type="caution">
    <text evidence="2">The sequence shown here is derived from an EMBL/GenBank/DDBJ whole genome shotgun (WGS) entry which is preliminary data.</text>
</comment>
<dbReference type="EMBL" id="JARJLM010000542">
    <property type="protein sequence ID" value="MDF3837869.1"/>
    <property type="molecule type" value="Genomic_DNA"/>
</dbReference>
<dbReference type="RefSeq" id="WP_276267955.1">
    <property type="nucleotide sequence ID" value="NZ_JARJLM010000542.1"/>
</dbReference>
<proteinExistence type="predicted"/>
<dbReference type="InterPro" id="IPR011010">
    <property type="entry name" value="DNA_brk_join_enz"/>
</dbReference>